<name>A0AAD5XYP9_9FUNG</name>
<dbReference type="AlphaFoldDB" id="A0AAD5XYP9"/>
<evidence type="ECO:0000313" key="4">
    <source>
        <dbReference type="Proteomes" id="UP001211065"/>
    </source>
</evidence>
<reference evidence="3" key="1">
    <citation type="submission" date="2020-05" db="EMBL/GenBank/DDBJ databases">
        <title>Phylogenomic resolution of chytrid fungi.</title>
        <authorList>
            <person name="Stajich J.E."/>
            <person name="Amses K."/>
            <person name="Simmons R."/>
            <person name="Seto K."/>
            <person name="Myers J."/>
            <person name="Bonds A."/>
            <person name="Quandt C.A."/>
            <person name="Barry K."/>
            <person name="Liu P."/>
            <person name="Grigoriev I."/>
            <person name="Longcore J.E."/>
            <person name="James T.Y."/>
        </authorList>
    </citation>
    <scope>NUCLEOTIDE SEQUENCE</scope>
    <source>
        <strain evidence="3">JEL0476</strain>
    </source>
</reference>
<dbReference type="EMBL" id="JADGJW010000041">
    <property type="protein sequence ID" value="KAJ3226236.1"/>
    <property type="molecule type" value="Genomic_DNA"/>
</dbReference>
<keyword evidence="2" id="KW-0812">Transmembrane</keyword>
<feature type="compositionally biased region" description="Basic residues" evidence="1">
    <location>
        <begin position="204"/>
        <end position="213"/>
    </location>
</feature>
<proteinExistence type="predicted"/>
<feature type="compositionally biased region" description="Polar residues" evidence="1">
    <location>
        <begin position="156"/>
        <end position="175"/>
    </location>
</feature>
<feature type="transmembrane region" description="Helical" evidence="2">
    <location>
        <begin position="41"/>
        <end position="62"/>
    </location>
</feature>
<feature type="compositionally biased region" description="Low complexity" evidence="1">
    <location>
        <begin position="176"/>
        <end position="194"/>
    </location>
</feature>
<gene>
    <name evidence="3" type="ORF">HK099_005341</name>
</gene>
<dbReference type="Proteomes" id="UP001211065">
    <property type="component" value="Unassembled WGS sequence"/>
</dbReference>
<comment type="caution">
    <text evidence="3">The sequence shown here is derived from an EMBL/GenBank/DDBJ whole genome shotgun (WGS) entry which is preliminary data.</text>
</comment>
<keyword evidence="2" id="KW-0472">Membrane</keyword>
<evidence type="ECO:0000313" key="3">
    <source>
        <dbReference type="EMBL" id="KAJ3226236.1"/>
    </source>
</evidence>
<sequence length="213" mass="23689">MIVPSTTTINLTTTSAQAITNVSDAVKSSSSSDSVVQFTQVAFIASVIGGALILFVVLFCGFKYYKKKKNQKEVDLYPFLQNRRHFSERFPSTDDRLQKKNEEKMDMDQVVVEQKNYTDTPQAVSRPMTENLALRKNLTLSQFETHKNWLKLSNSSNHNDGLSENSGSSFQQDIQANATSSQHSSSSGNVQVHGDGNNLSRSPVKSKFKKTAL</sequence>
<protein>
    <submittedName>
        <fullName evidence="3">Uncharacterized protein</fullName>
    </submittedName>
</protein>
<accession>A0AAD5XYP9</accession>
<evidence type="ECO:0000256" key="2">
    <source>
        <dbReference type="SAM" id="Phobius"/>
    </source>
</evidence>
<evidence type="ECO:0000256" key="1">
    <source>
        <dbReference type="SAM" id="MobiDB-lite"/>
    </source>
</evidence>
<feature type="region of interest" description="Disordered" evidence="1">
    <location>
        <begin position="156"/>
        <end position="213"/>
    </location>
</feature>
<organism evidence="3 4">
    <name type="scientific">Clydaea vesicula</name>
    <dbReference type="NCBI Taxonomy" id="447962"/>
    <lineage>
        <taxon>Eukaryota</taxon>
        <taxon>Fungi</taxon>
        <taxon>Fungi incertae sedis</taxon>
        <taxon>Chytridiomycota</taxon>
        <taxon>Chytridiomycota incertae sedis</taxon>
        <taxon>Chytridiomycetes</taxon>
        <taxon>Lobulomycetales</taxon>
        <taxon>Lobulomycetaceae</taxon>
        <taxon>Clydaea</taxon>
    </lineage>
</organism>
<keyword evidence="2" id="KW-1133">Transmembrane helix</keyword>
<keyword evidence="4" id="KW-1185">Reference proteome</keyword>